<keyword evidence="3" id="KW-0808">Transferase</keyword>
<dbReference type="Proteomes" id="UP000318103">
    <property type="component" value="Unassembled WGS sequence"/>
</dbReference>
<dbReference type="GO" id="GO:0008757">
    <property type="term" value="F:S-adenosylmethionine-dependent methyltransferase activity"/>
    <property type="evidence" value="ECO:0007669"/>
    <property type="project" value="InterPro"/>
</dbReference>
<dbReference type="RefSeq" id="WP_055705568.1">
    <property type="nucleotide sequence ID" value="NZ_JBPJFI010000002.1"/>
</dbReference>
<evidence type="ECO:0000256" key="1">
    <source>
        <dbReference type="SAM" id="MobiDB-lite"/>
    </source>
</evidence>
<gene>
    <name evidence="3" type="ORF">FB563_8452</name>
</gene>
<dbReference type="GO" id="GO:0032259">
    <property type="term" value="P:methylation"/>
    <property type="evidence" value="ECO:0007669"/>
    <property type="project" value="UniProtKB-KW"/>
</dbReference>
<accession>A0A542SWW0</accession>
<dbReference type="EMBL" id="VFNX01000009">
    <property type="protein sequence ID" value="TQK79083.1"/>
    <property type="molecule type" value="Genomic_DNA"/>
</dbReference>
<keyword evidence="4" id="KW-1185">Reference proteome</keyword>
<proteinExistence type="predicted"/>
<organism evidence="3 4">
    <name type="scientific">Streptomyces puniciscabiei</name>
    <dbReference type="NCBI Taxonomy" id="164348"/>
    <lineage>
        <taxon>Bacteria</taxon>
        <taxon>Bacillati</taxon>
        <taxon>Actinomycetota</taxon>
        <taxon>Actinomycetes</taxon>
        <taxon>Kitasatosporales</taxon>
        <taxon>Streptomycetaceae</taxon>
        <taxon>Streptomyces</taxon>
    </lineage>
</organism>
<evidence type="ECO:0000313" key="4">
    <source>
        <dbReference type="Proteomes" id="UP000318103"/>
    </source>
</evidence>
<evidence type="ECO:0000259" key="2">
    <source>
        <dbReference type="Pfam" id="PF08241"/>
    </source>
</evidence>
<dbReference type="AlphaFoldDB" id="A0A542SWW0"/>
<dbReference type="Gene3D" id="3.40.50.150">
    <property type="entry name" value="Vaccinia Virus protein VP39"/>
    <property type="match status" value="1"/>
</dbReference>
<feature type="domain" description="Methyltransferase type 11" evidence="2">
    <location>
        <begin position="99"/>
        <end position="149"/>
    </location>
</feature>
<dbReference type="InterPro" id="IPR029063">
    <property type="entry name" value="SAM-dependent_MTases_sf"/>
</dbReference>
<sequence>MSVDVVPHVAGRLAAAVQVGERVGEMLVDLAQGRAEFQVVGPRGRVGEEEAVCAGLVETVHVGRVEEGREHFGHRAARVRGLVQERGDRVGSVVQGLAVEGGLGAVDQPDASYDTVVTSLMLHHLPEDLRPTALRQIHRVLRPGGRLLVVEFRPPKSVIGRRLVHGGAGHAMAHHRVDLLDGLIVDAGFEVSGHGDVRPWLYYGLRTGMAHGAVSSAHGSDRAPTTSGRRGGRRPE</sequence>
<dbReference type="Pfam" id="PF08241">
    <property type="entry name" value="Methyltransf_11"/>
    <property type="match status" value="1"/>
</dbReference>
<name>A0A542SWW0_9ACTN</name>
<dbReference type="CDD" id="cd02440">
    <property type="entry name" value="AdoMet_MTases"/>
    <property type="match status" value="1"/>
</dbReference>
<reference evidence="3 4" key="1">
    <citation type="submission" date="2019-06" db="EMBL/GenBank/DDBJ databases">
        <title>Sequencing the genomes of 1000 actinobacteria strains.</title>
        <authorList>
            <person name="Klenk H.-P."/>
        </authorList>
    </citation>
    <scope>NUCLEOTIDE SEQUENCE [LARGE SCALE GENOMIC DNA]</scope>
    <source>
        <strain evidence="3 4">DSM 41929</strain>
    </source>
</reference>
<evidence type="ECO:0000313" key="3">
    <source>
        <dbReference type="EMBL" id="TQK79083.1"/>
    </source>
</evidence>
<feature type="region of interest" description="Disordered" evidence="1">
    <location>
        <begin position="213"/>
        <end position="236"/>
    </location>
</feature>
<dbReference type="InterPro" id="IPR013216">
    <property type="entry name" value="Methyltransf_11"/>
</dbReference>
<keyword evidence="3" id="KW-0489">Methyltransferase</keyword>
<comment type="caution">
    <text evidence="3">The sequence shown here is derived from an EMBL/GenBank/DDBJ whole genome shotgun (WGS) entry which is preliminary data.</text>
</comment>
<dbReference type="SUPFAM" id="SSF53335">
    <property type="entry name" value="S-adenosyl-L-methionine-dependent methyltransferases"/>
    <property type="match status" value="1"/>
</dbReference>
<protein>
    <submittedName>
        <fullName evidence="3">Methyltransferase family protein</fullName>
    </submittedName>
</protein>